<accession>A0A7J6XM15</accession>
<organism evidence="14 15">
    <name type="scientific">Trypanosoma cruzi</name>
    <dbReference type="NCBI Taxonomy" id="5693"/>
    <lineage>
        <taxon>Eukaryota</taxon>
        <taxon>Discoba</taxon>
        <taxon>Euglenozoa</taxon>
        <taxon>Kinetoplastea</taxon>
        <taxon>Metakinetoplastina</taxon>
        <taxon>Trypanosomatida</taxon>
        <taxon>Trypanosomatidae</taxon>
        <taxon>Trypanosoma</taxon>
        <taxon>Schizotrypanum</taxon>
    </lineage>
</organism>
<dbReference type="Gene3D" id="1.10.510.10">
    <property type="entry name" value="Transferase(Phosphotransferase) domain 1"/>
    <property type="match status" value="1"/>
</dbReference>
<evidence type="ECO:0000313" key="14">
    <source>
        <dbReference type="EMBL" id="KAF5215305.1"/>
    </source>
</evidence>
<feature type="active site" description="Proton acceptor" evidence="6">
    <location>
        <position position="221"/>
    </location>
</feature>
<dbReference type="GO" id="GO:0004674">
    <property type="term" value="F:protein serine/threonine kinase activity"/>
    <property type="evidence" value="ECO:0007669"/>
    <property type="project" value="UniProtKB-KW"/>
</dbReference>
<feature type="binding site" evidence="7">
    <location>
        <position position="238"/>
    </location>
    <ligand>
        <name>ATP</name>
        <dbReference type="ChEBI" id="CHEBI:30616"/>
    </ligand>
</feature>
<dbReference type="Pfam" id="PF00069">
    <property type="entry name" value="Pkinase"/>
    <property type="match status" value="1"/>
</dbReference>
<dbReference type="InterPro" id="IPR008271">
    <property type="entry name" value="Ser/Thr_kinase_AS"/>
</dbReference>
<dbReference type="PROSITE" id="PS00107">
    <property type="entry name" value="PROTEIN_KINASE_ATP"/>
    <property type="match status" value="1"/>
</dbReference>
<evidence type="ECO:0000256" key="5">
    <source>
        <dbReference type="ARBA" id="ARBA00022840"/>
    </source>
</evidence>
<feature type="cross-link" description="Glycyl lysine isopeptide (Lys-Gly) (interchain with G-Cter in SUMO2)" evidence="8">
    <location>
        <position position="223"/>
    </location>
</feature>
<feature type="region of interest" description="Disordered" evidence="11">
    <location>
        <begin position="405"/>
        <end position="433"/>
    </location>
</feature>
<evidence type="ECO:0000256" key="2">
    <source>
        <dbReference type="ARBA" id="ARBA00022679"/>
    </source>
</evidence>
<feature type="binding site" evidence="7 9">
    <location>
        <position position="123"/>
    </location>
    <ligand>
        <name>ATP</name>
        <dbReference type="ChEBI" id="CHEBI:30616"/>
    </ligand>
</feature>
<dbReference type="Proteomes" id="UP000583944">
    <property type="component" value="Unassembled WGS sequence"/>
</dbReference>
<feature type="binding site" evidence="7">
    <location>
        <begin position="174"/>
        <end position="176"/>
    </location>
    <ligand>
        <name>ATP</name>
        <dbReference type="ChEBI" id="CHEBI:30616"/>
    </ligand>
</feature>
<sequence>MYVYIYCLERFSLAILFCVTVAQRQMSFNLRDGSWLYEWGGSRRTGDGDCTSLRPANRTVAGAAARDALLSCSPRFAQGRGEAVRRQMWSLDDFDIGRKLGEGRFGKIYLAREKRTKCAVVIKCLSKDMIRYHGLAHQLRREVELQEYAGRCHRHILRLFAYFWDDVRVFLVLEYADGGNLQTLLDTRTQHRVSEEEARRILRPLLSALAFLHERDIIHRDVKPDNILFKAQAVKLADFSWAVRLDRRVPQHSRRYTLCGTMDYLAPEQISRRGCTTKADVWALGILTYRMLCGNLPFEHLSAWELCARITRGSVQYPTHLSMEAQNFMESLLCVDEASRLSCEEALKHPFIVGSSCSLHEASAETELPSAVRFQCSPTPEHWDNRFVRVSLPTYGKAPAVVFAQKRQPQPQQKQQTNNRSSGGGSSQNSINSSNSATCKWVATAACSRSFSDGSFVTVSSSHSTERITSVPDLTTPNISSAPQREWIYSGRAIANGETLKSGSEEVATSSQGASLSRPRNTHSTSDRSGLATTQIGNFLGFSPLILYPNDANDNAEENEVDEREANCVVQLRFDDSLLSLSQLTAASASTVDAAENL</sequence>
<comment type="caution">
    <text evidence="14">The sequence shown here is derived from an EMBL/GenBank/DDBJ whole genome shotgun (WGS) entry which is preliminary data.</text>
</comment>
<dbReference type="EMBL" id="JABDHM010000338">
    <property type="protein sequence ID" value="KAF5215305.1"/>
    <property type="molecule type" value="Genomic_DNA"/>
</dbReference>
<protein>
    <recommendedName>
        <fullName evidence="10">Aurora kinase</fullName>
        <ecNumber evidence="10">2.7.11.1</ecNumber>
    </recommendedName>
</protein>
<keyword evidence="4 10" id="KW-0418">Kinase</keyword>
<keyword evidence="12" id="KW-0732">Signal</keyword>
<name>A0A7J6XM15_TRYCR</name>
<evidence type="ECO:0000256" key="8">
    <source>
        <dbReference type="PIRSR" id="PIRSR630616-3"/>
    </source>
</evidence>
<dbReference type="GO" id="GO:0005524">
    <property type="term" value="F:ATP binding"/>
    <property type="evidence" value="ECO:0007669"/>
    <property type="project" value="UniProtKB-UniRule"/>
</dbReference>
<dbReference type="CDD" id="cd14007">
    <property type="entry name" value="STKc_Aurora"/>
    <property type="match status" value="1"/>
</dbReference>
<dbReference type="SUPFAM" id="SSF56112">
    <property type="entry name" value="Protein kinase-like (PK-like)"/>
    <property type="match status" value="1"/>
</dbReference>
<evidence type="ECO:0000256" key="10">
    <source>
        <dbReference type="RuleBase" id="RU367134"/>
    </source>
</evidence>
<feature type="signal peptide" evidence="12">
    <location>
        <begin position="1"/>
        <end position="22"/>
    </location>
</feature>
<dbReference type="SMART" id="SM00220">
    <property type="entry name" value="S_TKc"/>
    <property type="match status" value="1"/>
</dbReference>
<dbReference type="PROSITE" id="PS50011">
    <property type="entry name" value="PROTEIN_KINASE_DOM"/>
    <property type="match status" value="1"/>
</dbReference>
<feature type="domain" description="Protein kinase" evidence="13">
    <location>
        <begin position="94"/>
        <end position="352"/>
    </location>
</feature>
<feature type="binding site" evidence="7">
    <location>
        <position position="104"/>
    </location>
    <ligand>
        <name>ATP</name>
        <dbReference type="ChEBI" id="CHEBI:30616"/>
    </ligand>
</feature>
<dbReference type="FunFam" id="1.10.510.10:FF:000571">
    <property type="entry name" value="Maternal embryonic leucine zipper kinase"/>
    <property type="match status" value="1"/>
</dbReference>
<keyword evidence="3 7" id="KW-0547">Nucleotide-binding</keyword>
<keyword evidence="1 10" id="KW-0723">Serine/threonine-protein kinase</keyword>
<dbReference type="InterPro" id="IPR017441">
    <property type="entry name" value="Protein_kinase_ATP_BS"/>
</dbReference>
<feature type="chain" id="PRO_5029676700" description="Aurora kinase" evidence="12">
    <location>
        <begin position="23"/>
        <end position="598"/>
    </location>
</feature>
<evidence type="ECO:0000256" key="9">
    <source>
        <dbReference type="PROSITE-ProRule" id="PRU10141"/>
    </source>
</evidence>
<gene>
    <name evidence="14" type="ORF">ECC02_012014</name>
</gene>
<evidence type="ECO:0000256" key="3">
    <source>
        <dbReference type="ARBA" id="ARBA00022741"/>
    </source>
</evidence>
<evidence type="ECO:0000313" key="15">
    <source>
        <dbReference type="Proteomes" id="UP000583944"/>
    </source>
</evidence>
<comment type="catalytic activity">
    <reaction evidence="10">
        <text>L-seryl-[protein] + ATP = O-phospho-L-seryl-[protein] + ADP + H(+)</text>
        <dbReference type="Rhea" id="RHEA:17989"/>
        <dbReference type="Rhea" id="RHEA-COMP:9863"/>
        <dbReference type="Rhea" id="RHEA-COMP:11604"/>
        <dbReference type="ChEBI" id="CHEBI:15378"/>
        <dbReference type="ChEBI" id="CHEBI:29999"/>
        <dbReference type="ChEBI" id="CHEBI:30616"/>
        <dbReference type="ChEBI" id="CHEBI:83421"/>
        <dbReference type="ChEBI" id="CHEBI:456216"/>
        <dbReference type="EC" id="2.7.11.1"/>
    </reaction>
</comment>
<dbReference type="InterPro" id="IPR000719">
    <property type="entry name" value="Prot_kinase_dom"/>
</dbReference>
<comment type="catalytic activity">
    <reaction evidence="10">
        <text>L-threonyl-[protein] + ATP = O-phospho-L-threonyl-[protein] + ADP + H(+)</text>
        <dbReference type="Rhea" id="RHEA:46608"/>
        <dbReference type="Rhea" id="RHEA-COMP:11060"/>
        <dbReference type="Rhea" id="RHEA-COMP:11605"/>
        <dbReference type="ChEBI" id="CHEBI:15378"/>
        <dbReference type="ChEBI" id="CHEBI:30013"/>
        <dbReference type="ChEBI" id="CHEBI:30616"/>
        <dbReference type="ChEBI" id="CHEBI:61977"/>
        <dbReference type="ChEBI" id="CHEBI:456216"/>
        <dbReference type="EC" id="2.7.11.1"/>
    </reaction>
</comment>
<dbReference type="FunFam" id="3.30.200.20:FF:000042">
    <property type="entry name" value="Aurora kinase A"/>
    <property type="match status" value="1"/>
</dbReference>
<feature type="region of interest" description="Disordered" evidence="11">
    <location>
        <begin position="500"/>
        <end position="530"/>
    </location>
</feature>
<dbReference type="InterPro" id="IPR011009">
    <property type="entry name" value="Kinase-like_dom_sf"/>
</dbReference>
<evidence type="ECO:0000256" key="6">
    <source>
        <dbReference type="PIRSR" id="PIRSR630616-1"/>
    </source>
</evidence>
<evidence type="ECO:0000256" key="7">
    <source>
        <dbReference type="PIRSR" id="PIRSR630616-2"/>
    </source>
</evidence>
<keyword evidence="5 7" id="KW-0067">ATP-binding</keyword>
<dbReference type="InterPro" id="IPR030616">
    <property type="entry name" value="Aur-like"/>
</dbReference>
<dbReference type="EC" id="2.7.11.1" evidence="10"/>
<reference evidence="14 15" key="1">
    <citation type="journal article" date="2019" name="Genome Biol. Evol.">
        <title>Nanopore Sequencing Significantly Improves Genome Assembly of the Protozoan Parasite Trypanosoma cruzi.</title>
        <authorList>
            <person name="Diaz-Viraque F."/>
            <person name="Pita S."/>
            <person name="Greif G."/>
            <person name="de Souza R.C.M."/>
            <person name="Iraola G."/>
            <person name="Robello C."/>
        </authorList>
    </citation>
    <scope>NUCLEOTIDE SEQUENCE [LARGE SCALE GENOMIC DNA]</scope>
    <source>
        <strain evidence="14 15">Berenice</strain>
    </source>
</reference>
<keyword evidence="2 10" id="KW-0808">Transferase</keyword>
<evidence type="ECO:0000256" key="12">
    <source>
        <dbReference type="SAM" id="SignalP"/>
    </source>
</evidence>
<proteinExistence type="inferred from homology"/>
<evidence type="ECO:0000256" key="1">
    <source>
        <dbReference type="ARBA" id="ARBA00022527"/>
    </source>
</evidence>
<dbReference type="VEuPathDB" id="TriTrypDB:ECC02_012014"/>
<dbReference type="AlphaFoldDB" id="A0A7J6XM15"/>
<evidence type="ECO:0000259" key="13">
    <source>
        <dbReference type="PROSITE" id="PS50011"/>
    </source>
</evidence>
<dbReference type="PANTHER" id="PTHR24350">
    <property type="entry name" value="SERINE/THREONINE-PROTEIN KINASE IAL-RELATED"/>
    <property type="match status" value="1"/>
</dbReference>
<comment type="similarity">
    <text evidence="10">Belongs to the protein kinase superfamily. Ser/Thr protein kinase family. Aurora subfamily.</text>
</comment>
<evidence type="ECO:0000256" key="11">
    <source>
        <dbReference type="SAM" id="MobiDB-lite"/>
    </source>
</evidence>
<evidence type="ECO:0000256" key="4">
    <source>
        <dbReference type="ARBA" id="ARBA00022777"/>
    </source>
</evidence>
<dbReference type="PROSITE" id="PS00108">
    <property type="entry name" value="PROTEIN_KINASE_ST"/>
    <property type="match status" value="1"/>
</dbReference>